<accession>A0A8H3G8P2</accession>
<evidence type="ECO:0000313" key="1">
    <source>
        <dbReference type="EMBL" id="CAF9935128.1"/>
    </source>
</evidence>
<comment type="caution">
    <text evidence="1">The sequence shown here is derived from an EMBL/GenBank/DDBJ whole genome shotgun (WGS) entry which is preliminary data.</text>
</comment>
<proteinExistence type="predicted"/>
<organism evidence="1 2">
    <name type="scientific">Alectoria fallacina</name>
    <dbReference type="NCBI Taxonomy" id="1903189"/>
    <lineage>
        <taxon>Eukaryota</taxon>
        <taxon>Fungi</taxon>
        <taxon>Dikarya</taxon>
        <taxon>Ascomycota</taxon>
        <taxon>Pezizomycotina</taxon>
        <taxon>Lecanoromycetes</taxon>
        <taxon>OSLEUM clade</taxon>
        <taxon>Lecanoromycetidae</taxon>
        <taxon>Lecanorales</taxon>
        <taxon>Lecanorineae</taxon>
        <taxon>Parmeliaceae</taxon>
        <taxon>Alectoria</taxon>
    </lineage>
</organism>
<dbReference type="PANTHER" id="PTHR40462">
    <property type="entry name" value="CHROMOSOME 1, WHOLE GENOME SHOTGUN SEQUENCE"/>
    <property type="match status" value="1"/>
</dbReference>
<protein>
    <submittedName>
        <fullName evidence="1">Uncharacterized protein</fullName>
    </submittedName>
</protein>
<dbReference type="Proteomes" id="UP000664203">
    <property type="component" value="Unassembled WGS sequence"/>
</dbReference>
<dbReference type="AlphaFoldDB" id="A0A8H3G8P2"/>
<dbReference type="PANTHER" id="PTHR40462:SF1">
    <property type="entry name" value="EXPRESSED PROTEIN"/>
    <property type="match status" value="1"/>
</dbReference>
<dbReference type="EMBL" id="CAJPDR010000401">
    <property type="protein sequence ID" value="CAF9935128.1"/>
    <property type="molecule type" value="Genomic_DNA"/>
</dbReference>
<dbReference type="OrthoDB" id="3050608at2759"/>
<name>A0A8H3G8P2_9LECA</name>
<sequence length="70" mass="7624">MNAGQTQQTGNAAGGQEDYLDKGLDAVEKKFGQGKIDPQKERGVNEKITDKARGMFEKATGKHVPEKFSN</sequence>
<evidence type="ECO:0000313" key="2">
    <source>
        <dbReference type="Proteomes" id="UP000664203"/>
    </source>
</evidence>
<gene>
    <name evidence="1" type="ORF">ALECFALPRED_006310</name>
</gene>
<keyword evidence="2" id="KW-1185">Reference proteome</keyword>
<reference evidence="1" key="1">
    <citation type="submission" date="2021-03" db="EMBL/GenBank/DDBJ databases">
        <authorList>
            <person name="Tagirdzhanova G."/>
        </authorList>
    </citation>
    <scope>NUCLEOTIDE SEQUENCE</scope>
</reference>